<feature type="compositionally biased region" description="Basic and acidic residues" evidence="2">
    <location>
        <begin position="572"/>
        <end position="594"/>
    </location>
</feature>
<accession>A0A8T0FR50</accession>
<evidence type="ECO:0000256" key="2">
    <source>
        <dbReference type="SAM" id="MobiDB-lite"/>
    </source>
</evidence>
<dbReference type="PANTHER" id="PTHR15577:SF2">
    <property type="entry name" value="ZINC FINGER PROTEIN 318"/>
    <property type="match status" value="1"/>
</dbReference>
<dbReference type="GO" id="GO:0008270">
    <property type="term" value="F:zinc ion binding"/>
    <property type="evidence" value="ECO:0007669"/>
    <property type="project" value="InterPro"/>
</dbReference>
<evidence type="ECO:0000313" key="5">
    <source>
        <dbReference type="Proteomes" id="UP000807504"/>
    </source>
</evidence>
<dbReference type="Proteomes" id="UP000807504">
    <property type="component" value="Unassembled WGS sequence"/>
</dbReference>
<feature type="compositionally biased region" description="Basic residues" evidence="2">
    <location>
        <begin position="1387"/>
        <end position="1400"/>
    </location>
</feature>
<feature type="region of interest" description="Disordered" evidence="2">
    <location>
        <begin position="194"/>
        <end position="216"/>
    </location>
</feature>
<feature type="compositionally biased region" description="Polar residues" evidence="2">
    <location>
        <begin position="74"/>
        <end position="101"/>
    </location>
</feature>
<dbReference type="GO" id="GO:0045893">
    <property type="term" value="P:positive regulation of DNA-templated transcription"/>
    <property type="evidence" value="ECO:0007669"/>
    <property type="project" value="TreeGrafter"/>
</dbReference>
<dbReference type="GO" id="GO:0045892">
    <property type="term" value="P:negative regulation of DNA-templated transcription"/>
    <property type="evidence" value="ECO:0007669"/>
    <property type="project" value="TreeGrafter"/>
</dbReference>
<evidence type="ECO:0000259" key="3">
    <source>
        <dbReference type="PROSITE" id="PS00028"/>
    </source>
</evidence>
<feature type="compositionally biased region" description="Low complexity" evidence="2">
    <location>
        <begin position="544"/>
        <end position="567"/>
    </location>
</feature>
<keyword evidence="5" id="KW-1185">Reference proteome</keyword>
<feature type="compositionally biased region" description="Basic and acidic residues" evidence="2">
    <location>
        <begin position="1409"/>
        <end position="1433"/>
    </location>
</feature>
<protein>
    <submittedName>
        <fullName evidence="4">Zinc finger protein 318 like protein</fullName>
    </submittedName>
</protein>
<feature type="compositionally biased region" description="Acidic residues" evidence="2">
    <location>
        <begin position="2106"/>
        <end position="2115"/>
    </location>
</feature>
<dbReference type="InterPro" id="IPR055309">
    <property type="entry name" value="Znf318-like"/>
</dbReference>
<dbReference type="GO" id="GO:0003676">
    <property type="term" value="F:nucleic acid binding"/>
    <property type="evidence" value="ECO:0007669"/>
    <property type="project" value="InterPro"/>
</dbReference>
<feature type="compositionally biased region" description="Polar residues" evidence="2">
    <location>
        <begin position="1476"/>
        <end position="1491"/>
    </location>
</feature>
<feature type="compositionally biased region" description="Basic and acidic residues" evidence="2">
    <location>
        <begin position="2088"/>
        <end position="2105"/>
    </location>
</feature>
<gene>
    <name evidence="4" type="ORF">HNY73_004230</name>
</gene>
<feature type="region of interest" description="Disordered" evidence="2">
    <location>
        <begin position="58"/>
        <end position="136"/>
    </location>
</feature>
<feature type="region of interest" description="Disordered" evidence="2">
    <location>
        <begin position="904"/>
        <end position="941"/>
    </location>
</feature>
<feature type="compositionally biased region" description="Basic and acidic residues" evidence="2">
    <location>
        <begin position="194"/>
        <end position="205"/>
    </location>
</feature>
<feature type="region of interest" description="Disordered" evidence="2">
    <location>
        <begin position="1379"/>
        <end position="1434"/>
    </location>
</feature>
<dbReference type="PROSITE" id="PS00028">
    <property type="entry name" value="ZINC_FINGER_C2H2_1"/>
    <property type="match status" value="1"/>
</dbReference>
<feature type="region of interest" description="Disordered" evidence="2">
    <location>
        <begin position="1455"/>
        <end position="1493"/>
    </location>
</feature>
<evidence type="ECO:0000313" key="4">
    <source>
        <dbReference type="EMBL" id="KAF8792658.1"/>
    </source>
</evidence>
<feature type="region of interest" description="Disordered" evidence="2">
    <location>
        <begin position="511"/>
        <end position="606"/>
    </location>
</feature>
<feature type="domain" description="C2H2-type" evidence="3">
    <location>
        <begin position="1151"/>
        <end position="1173"/>
    </location>
</feature>
<feature type="compositionally biased region" description="Polar residues" evidence="2">
    <location>
        <begin position="904"/>
        <end position="929"/>
    </location>
</feature>
<dbReference type="InterPro" id="IPR003604">
    <property type="entry name" value="Matrin/U1-like-C_Znf_C2H2"/>
</dbReference>
<comment type="caution">
    <text evidence="4">The sequence shown here is derived from an EMBL/GenBank/DDBJ whole genome shotgun (WGS) entry which is preliminary data.</text>
</comment>
<feature type="region of interest" description="Disordered" evidence="2">
    <location>
        <begin position="2051"/>
        <end position="2115"/>
    </location>
</feature>
<feature type="compositionally biased region" description="Basic and acidic residues" evidence="2">
    <location>
        <begin position="531"/>
        <end position="540"/>
    </location>
</feature>
<dbReference type="SMART" id="SM00451">
    <property type="entry name" value="ZnF_U1"/>
    <property type="match status" value="2"/>
</dbReference>
<organism evidence="4 5">
    <name type="scientific">Argiope bruennichi</name>
    <name type="common">Wasp spider</name>
    <name type="synonym">Aranea bruennichi</name>
    <dbReference type="NCBI Taxonomy" id="94029"/>
    <lineage>
        <taxon>Eukaryota</taxon>
        <taxon>Metazoa</taxon>
        <taxon>Ecdysozoa</taxon>
        <taxon>Arthropoda</taxon>
        <taxon>Chelicerata</taxon>
        <taxon>Arachnida</taxon>
        <taxon>Araneae</taxon>
        <taxon>Araneomorphae</taxon>
        <taxon>Entelegynae</taxon>
        <taxon>Araneoidea</taxon>
        <taxon>Araneidae</taxon>
        <taxon>Argiope</taxon>
    </lineage>
</organism>
<keyword evidence="1" id="KW-0175">Coiled coil</keyword>
<dbReference type="InterPro" id="IPR013087">
    <property type="entry name" value="Znf_C2H2_type"/>
</dbReference>
<dbReference type="GO" id="GO:0005654">
    <property type="term" value="C:nucleoplasm"/>
    <property type="evidence" value="ECO:0007669"/>
    <property type="project" value="TreeGrafter"/>
</dbReference>
<reference evidence="4" key="1">
    <citation type="journal article" date="2020" name="bioRxiv">
        <title>Chromosome-level reference genome of the European wasp spider Argiope bruennichi: a resource for studies on range expansion and evolutionary adaptation.</title>
        <authorList>
            <person name="Sheffer M.M."/>
            <person name="Hoppe A."/>
            <person name="Krehenwinkel H."/>
            <person name="Uhl G."/>
            <person name="Kuss A.W."/>
            <person name="Jensen L."/>
            <person name="Jensen C."/>
            <person name="Gillespie R.G."/>
            <person name="Hoff K.J."/>
            <person name="Prost S."/>
        </authorList>
    </citation>
    <scope>NUCLEOTIDE SEQUENCE</scope>
</reference>
<name>A0A8T0FR50_ARGBR</name>
<dbReference type="PANTHER" id="PTHR15577">
    <property type="entry name" value="ZINC FINGER CONTAINING PROTEIN"/>
    <property type="match status" value="1"/>
</dbReference>
<sequence length="2115" mass="239779">MKVYSYEGSTRYLSNPSNMSIYGEDLMQQNNSKSLNINANLYAQALAAKSSLGLLDVGNNSSQETQRSYDTHHPSYQSPLTSSDNTHPRFSQQSKSGFQQNSDHRSSYLDELEEEELFTSKHSDASRNSGPDQSVAFKPITDFNLNSVEDEDAFLYGDSDLPEKKSFQNETTKKVRSMTYGDDDLLDTETSQFDKYKKSKSKESNDDGEEPGIKLSISTVKKRPSWNNYSDDPISDNIYSKQELSFSFKQHKESYDAYSSSPSKLKEKSYEPRSYLHHNLDNDSRSSISFKTSKENSLHFSESNSPAIKRSNSSLNQSASVNNISYDDKFYSEYDELPQNERRVIYDIEKRSMDKSLSSESSKFPKLLINVKQGESSPSKRVVQVKESRLPSSKYTAKENSLIPTRNLNKSSDLEIDKDVYETGDLRSRRAIHEKAKKGQELVNTSFKDEVRILPKRYSESSYKKSDDSYMEERFNERLLRRHSERYHFFKEGMESYSEYRLRTKSYKLRSPDRHWSPSYSPRHKSPSDSPRLRSPEYYRRRSPSYSPPNSHSRYRSPSYHYRGYSPNYRSFDPRRRSPERSSRRERRSHERSPHGQSKYYSLGKGSSWSVAEKESRFSHDVSPVPSHESKRKEKIVLKRGRCYTSEEKSDDEQEHSIIELTDKFKGKEPSVILKENESEKFNIIPAKKGKMSILDENKEEIFQKSQHPDAETKINHGIGIAKNTSDIFVQNEKRQEIAQDLTDSKDKHSEMMNSLLTSLGISSSQFSSSANTVITTVAPTTPWTSGSTTTLASVSTAPQQLNLPNVHQYGMHYPQRLSSAPLQMYPPYMYGISTVPNVLAPVSHFPPYNPLIPPPISPTSAYNYRPPALSSSNAFSSTNFQSNMRTANPNSKGRISCLKSVPVVNSDSSDTSGHQPSAIKNQNNSSSPAKDKMTDLSSKSVKSVYSKNTVLDTSNSSIETEQNMVERYKKVLEEKEILQKKLKNTSDHTIDIRNLMAELENKLKLSKRAAEKQLIVKCSSLYERANEELKRYIDEAKQVNFQLKELQTKIKPETLEKITKEVPEKKSVLPLPVKYTGFDTGGHWCDSCLQLYPTLPKMLEHLYSEEHTKHIDPSKVIAKEPPKENFDSKDYKLLPVKGVEFIKPLYAFYCSLCKETLPNQSYAEYHLKGNSHIEKCLTFLKENPIYENKREIFKEAAIISLATEKRQKELEQAKKRFIQEKQSNDSNQLILLKRQDILRMKQNKVQQQFKENDKELEEYNLSAQNSPQNLKNGIKLTLTNEKSKTVEPLESAATKVSEVKPKPKVVYIGRAPNYKPRSKGINKKSSVHSEMKNASLNADNFIKDEEGNNSPNMSSKDEYIATDFATLPADDNIKMIKNRLALPPKNHGKNKTASPKKNKNIPSCQSEVEAKESENIGCDSDKQSIRSEKTADNSEINQAIKNFIRSRKNATPLKGDHLLSVKPSELPSNIPPPQESMSSHKVSSPLQREQSLTEEEKDFLLLGISKSDMQPLAIPRPPPSNLIHNHSDNVSKIQSFPPPIQVPPPEITSKVPPPNIISQIPPPNIASQIPPPSITSNIPPPNLILQWSLEKNQQSCSALSNMSLSNHVNSSVSVQSSHMYDVDEDTGVVDMEIDNDLVCSEIKIGSDVCPTKSELSSLGDSVKKEFASSSSSGIELYNEDSMQQVSDSDLVSNEYDDRLILKNFLSSLMDAVSKKVVKDSKDRENSVESISGNLLPSTDKVIESDEKSSDDKFHFCPSGFEQSVSYSQFENNEKTNIVKNKNDVFSEITEQCSNDEVVCIYDTHLEGMQQNLSIENMPKKSQKIEGEEFSLDKKENVTLTSKTKGKLHDVMIDETNSFSLNAEEKTNNPFSKSVDIICDRKERNCGTDSSLKGQEICSSISISAPLKVTAKQNSVETLKTVCKSELLEPIQSIDSESQHHNKSISFEKMFEKKRNSYPNLNQIQTNSLSEIEEKGSPPSSPEIEIIEPDEKISRLEKFSYKQSAEAEEFDENVAESSNLTKDCASEKSENVNIKESIKEEKNMDEIKMTFPSEDSQSQPVPNLHKFDTDDIISNISTDGPPFLSEESTNKHIKEETEEKIRTDSDTDEYEAVEN</sequence>
<dbReference type="EMBL" id="JABXBU010000003">
    <property type="protein sequence ID" value="KAF8792658.1"/>
    <property type="molecule type" value="Genomic_DNA"/>
</dbReference>
<evidence type="ECO:0000256" key="1">
    <source>
        <dbReference type="SAM" id="Coils"/>
    </source>
</evidence>
<feature type="coiled-coil region" evidence="1">
    <location>
        <begin position="959"/>
        <end position="1050"/>
    </location>
</feature>
<reference evidence="4" key="2">
    <citation type="submission" date="2020-06" db="EMBL/GenBank/DDBJ databases">
        <authorList>
            <person name="Sheffer M."/>
        </authorList>
    </citation>
    <scope>NUCLEOTIDE SEQUENCE</scope>
</reference>
<proteinExistence type="predicted"/>